<organism evidence="1 2">
    <name type="scientific">Succinivibrio dextrinosolvens</name>
    <dbReference type="NCBI Taxonomy" id="83771"/>
    <lineage>
        <taxon>Bacteria</taxon>
        <taxon>Pseudomonadati</taxon>
        <taxon>Pseudomonadota</taxon>
        <taxon>Gammaproteobacteria</taxon>
        <taxon>Aeromonadales</taxon>
        <taxon>Succinivibrionaceae</taxon>
        <taxon>Succinivibrio</taxon>
    </lineage>
</organism>
<protein>
    <submittedName>
        <fullName evidence="1">Uncharacterized protein</fullName>
    </submittedName>
</protein>
<dbReference type="Proteomes" id="UP000243374">
    <property type="component" value="Unassembled WGS sequence"/>
</dbReference>
<dbReference type="AlphaFoldDB" id="A0A662ZC70"/>
<sequence>MTDRQRFRTKPVIPDHNLFYRRVKFLCIHSSFAGEQNIDLQMSHGTAVRLKKRITELNLTVEQVLSLTPSELIEKYFSND</sequence>
<dbReference type="RefSeq" id="WP_143075386.1">
    <property type="nucleotide sequence ID" value="NZ_FOSF01000014.1"/>
</dbReference>
<accession>A0A662ZC70</accession>
<evidence type="ECO:0000313" key="1">
    <source>
        <dbReference type="EMBL" id="SFK01453.1"/>
    </source>
</evidence>
<proteinExistence type="predicted"/>
<evidence type="ECO:0000313" key="2">
    <source>
        <dbReference type="Proteomes" id="UP000243374"/>
    </source>
</evidence>
<keyword evidence="2" id="KW-1185">Reference proteome</keyword>
<feature type="non-terminal residue" evidence="1">
    <location>
        <position position="80"/>
    </location>
</feature>
<gene>
    <name evidence="1" type="ORF">SAMN04487865_101440</name>
</gene>
<reference evidence="1 2" key="1">
    <citation type="submission" date="2016-10" db="EMBL/GenBank/DDBJ databases">
        <authorList>
            <person name="Varghese N."/>
            <person name="Submissions S."/>
        </authorList>
    </citation>
    <scope>NUCLEOTIDE SEQUENCE [LARGE SCALE GENOMIC DNA]</scope>
    <source>
        <strain evidence="1 2">22B</strain>
    </source>
</reference>
<name>A0A662ZC70_9GAMM</name>
<dbReference type="EMBL" id="FOSF01000014">
    <property type="protein sequence ID" value="SFK01453.1"/>
    <property type="molecule type" value="Genomic_DNA"/>
</dbReference>